<reference evidence="2 3" key="1">
    <citation type="submission" date="2013-12" db="EMBL/GenBank/DDBJ databases">
        <authorList>
            <consortium name="DOE Joint Genome Institute"/>
            <person name="Muyzer G."/>
            <person name="Huntemann M."/>
            <person name="Han J."/>
            <person name="Chen A."/>
            <person name="Kyrpides N."/>
            <person name="Mavromatis K."/>
            <person name="Markowitz V."/>
            <person name="Palaniappan K."/>
            <person name="Ivanova N."/>
            <person name="Schaumberg A."/>
            <person name="Pati A."/>
            <person name="Liolios K."/>
            <person name="Nordberg H.P."/>
            <person name="Cantor M.N."/>
            <person name="Hua S.X."/>
            <person name="Woyke T."/>
        </authorList>
    </citation>
    <scope>NUCLEOTIDE SEQUENCE [LARGE SCALE GENOMIC DNA]</scope>
    <source>
        <strain evidence="2 3">ARh 1</strain>
    </source>
</reference>
<dbReference type="EMBL" id="CP007029">
    <property type="protein sequence ID" value="AHE99417.1"/>
    <property type="molecule type" value="Genomic_DNA"/>
</dbReference>
<dbReference type="PANTHER" id="PTHR23419">
    <property type="entry name" value="DIVALENT CATION TOLERANCE CUTA-RELATED"/>
    <property type="match status" value="1"/>
</dbReference>
<dbReference type="Proteomes" id="UP000005289">
    <property type="component" value="Chromosome"/>
</dbReference>
<dbReference type="Pfam" id="PF03091">
    <property type="entry name" value="CutA1"/>
    <property type="match status" value="1"/>
</dbReference>
<dbReference type="InterPro" id="IPR004323">
    <property type="entry name" value="Ion_tolerance_CutA"/>
</dbReference>
<evidence type="ECO:0000313" key="3">
    <source>
        <dbReference type="Proteomes" id="UP000005289"/>
    </source>
</evidence>
<dbReference type="InterPro" id="IPR011322">
    <property type="entry name" value="N-reg_PII-like_a/b"/>
</dbReference>
<sequence length="115" mass="12950">MTMPGSPSAERADCLLVITTVDDGTLADDLAQELVEQRLAACVHILGAGRSVYRWQDDVEDAEEHTLLIKTSVSRYPALQDWLAERHPYETPELIALPITQGLPDYLDWIRQCTR</sequence>
<evidence type="ECO:0000256" key="1">
    <source>
        <dbReference type="ARBA" id="ARBA00010169"/>
    </source>
</evidence>
<dbReference type="AlphaFoldDB" id="W0DQ88"/>
<gene>
    <name evidence="2" type="ORF">THITH_15300</name>
</gene>
<dbReference type="PANTHER" id="PTHR23419:SF8">
    <property type="entry name" value="FI09726P"/>
    <property type="match status" value="1"/>
</dbReference>
<dbReference type="SUPFAM" id="SSF54913">
    <property type="entry name" value="GlnB-like"/>
    <property type="match status" value="1"/>
</dbReference>
<name>W0DQ88_9GAMM</name>
<keyword evidence="3" id="KW-1185">Reference proteome</keyword>
<dbReference type="Gene3D" id="3.30.70.120">
    <property type="match status" value="1"/>
</dbReference>
<dbReference type="STRING" id="713585.THITH_15300"/>
<evidence type="ECO:0000313" key="2">
    <source>
        <dbReference type="EMBL" id="AHE99417.1"/>
    </source>
</evidence>
<dbReference type="KEGG" id="tti:THITH_15300"/>
<dbReference type="RefSeq" id="WP_006747024.1">
    <property type="nucleotide sequence ID" value="NZ_CP007029.1"/>
</dbReference>
<protein>
    <submittedName>
        <fullName evidence="2">Divalent ion tolerance protein CutA</fullName>
    </submittedName>
</protein>
<comment type="similarity">
    <text evidence="1">Belongs to the CutA family.</text>
</comment>
<dbReference type="InterPro" id="IPR015867">
    <property type="entry name" value="N-reg_PII/ATP_PRibTrfase_C"/>
</dbReference>
<dbReference type="OrthoDB" id="37622at2"/>
<dbReference type="HOGENOM" id="CLU_098807_3_1_6"/>
<dbReference type="GO" id="GO:0010038">
    <property type="term" value="P:response to metal ion"/>
    <property type="evidence" value="ECO:0007669"/>
    <property type="project" value="InterPro"/>
</dbReference>
<dbReference type="GO" id="GO:0005507">
    <property type="term" value="F:copper ion binding"/>
    <property type="evidence" value="ECO:0007669"/>
    <property type="project" value="TreeGrafter"/>
</dbReference>
<proteinExistence type="inferred from homology"/>
<organism evidence="2 3">
    <name type="scientific">Thioalkalivibrio paradoxus ARh 1</name>
    <dbReference type="NCBI Taxonomy" id="713585"/>
    <lineage>
        <taxon>Bacteria</taxon>
        <taxon>Pseudomonadati</taxon>
        <taxon>Pseudomonadota</taxon>
        <taxon>Gammaproteobacteria</taxon>
        <taxon>Chromatiales</taxon>
        <taxon>Ectothiorhodospiraceae</taxon>
        <taxon>Thioalkalivibrio</taxon>
    </lineage>
</organism>
<accession>W0DQ88</accession>